<sequence>MCINLIYLNKLAFCRANTHFWLLKISSKVWTIKIYKRIVWFLGITLVEEQLSSNDNNLKIRKNMKENKNAKNHAEEWHVCGLIIQVNPQKIAQVKTALLTIPHTEIPAEDEKGKLVVVMQSDDPQVLLNHMENSRNIDGVIDLSLIYHQQDDSVEQ</sequence>
<evidence type="ECO:0000313" key="5">
    <source>
        <dbReference type="EMBL" id="ABI25782.1"/>
    </source>
</evidence>
<comment type="function">
    <text evidence="4">Chaperone for NapA, the catalytic subunit of the periplasmic nitrate reductase. It binds directly and specifically to the twin-arginine signal peptide of NapA, preventing premature interaction with the Tat translocase and premature export.</text>
</comment>
<evidence type="ECO:0000256" key="3">
    <source>
        <dbReference type="ARBA" id="ARBA00023186"/>
    </source>
</evidence>
<dbReference type="HAMAP" id="MF_02200">
    <property type="entry name" value="NapD"/>
    <property type="match status" value="1"/>
</dbReference>
<dbReference type="AlphaFoldDB" id="Q0I5G8"/>
<dbReference type="eggNOG" id="COG3062">
    <property type="taxonomic scope" value="Bacteria"/>
</dbReference>
<dbReference type="GO" id="GO:0005737">
    <property type="term" value="C:cytoplasm"/>
    <property type="evidence" value="ECO:0007669"/>
    <property type="project" value="UniProtKB-SubCell"/>
</dbReference>
<name>Q0I5G8_HISS1</name>
<comment type="subunit">
    <text evidence="4">Interacts with the cytoplasmic NapA precursor.</text>
</comment>
<evidence type="ECO:0000256" key="2">
    <source>
        <dbReference type="ARBA" id="ARBA00022490"/>
    </source>
</evidence>
<gene>
    <name evidence="4 5" type="primary">napD</name>
    <name evidence="5" type="ordered locus">HS_1509</name>
</gene>
<organism evidence="5">
    <name type="scientific">Histophilus somni (strain 129Pt)</name>
    <name type="common">Haemophilus somnus</name>
    <dbReference type="NCBI Taxonomy" id="205914"/>
    <lineage>
        <taxon>Bacteria</taxon>
        <taxon>Pseudomonadati</taxon>
        <taxon>Pseudomonadota</taxon>
        <taxon>Gammaproteobacteria</taxon>
        <taxon>Pasteurellales</taxon>
        <taxon>Pasteurellaceae</taxon>
        <taxon>Histophilus</taxon>
    </lineage>
</organism>
<protein>
    <recommendedName>
        <fullName evidence="4">Chaperone NapD</fullName>
    </recommendedName>
    <alternativeName>
        <fullName evidence="4">NapA signal peptide-binding chaperone NapD</fullName>
    </alternativeName>
</protein>
<proteinExistence type="inferred from homology"/>
<reference evidence="5" key="1">
    <citation type="submission" date="2006-08" db="EMBL/GenBank/DDBJ databases">
        <title>Complete genome sequence of Haemophilus somnus 129PT.</title>
        <authorList>
            <person name="Copeland A."/>
            <person name="Lucas S."/>
            <person name="Lapidus A."/>
            <person name="Barry K."/>
            <person name="Glavina del Rio T."/>
            <person name="Hammon N."/>
            <person name="Dalin E."/>
            <person name="Tice H."/>
            <person name="Pitluck S."/>
            <person name="Brettin T.S."/>
            <person name="Bruce D."/>
            <person name="Challacombe J.F."/>
            <person name="Chertkov O."/>
            <person name="Detter J.C."/>
            <person name="Gilna P."/>
            <person name="Han S."/>
            <person name="Misra M."/>
            <person name="Tapia R."/>
            <person name="Thayer N.N."/>
            <person name="Xie G."/>
            <person name="Inzana T.J."/>
            <person name="Duncan A.J."/>
            <person name="Siddaramppa S."/>
            <person name="Richardson P."/>
        </authorList>
    </citation>
    <scope>NUCLEOTIDE SEQUENCE</scope>
    <source>
        <strain evidence="5">129PT</strain>
    </source>
</reference>
<dbReference type="EMBL" id="CP000436">
    <property type="protein sequence ID" value="ABI25782.1"/>
    <property type="molecule type" value="Genomic_DNA"/>
</dbReference>
<comment type="similarity">
    <text evidence="4">Belongs to the NapD family.</text>
</comment>
<keyword evidence="3 4" id="KW-0143">Chaperone</keyword>
<dbReference type="Pfam" id="PF03927">
    <property type="entry name" value="NapD"/>
    <property type="match status" value="1"/>
</dbReference>
<keyword evidence="2 4" id="KW-0963">Cytoplasm</keyword>
<comment type="subcellular location">
    <subcellularLocation>
        <location evidence="1 4">Cytoplasm</location>
    </subcellularLocation>
</comment>
<dbReference type="InterPro" id="IPR005623">
    <property type="entry name" value="Chaperone_NapD_NO3_reduct"/>
</dbReference>
<dbReference type="GO" id="GO:0051224">
    <property type="term" value="P:negative regulation of protein transport"/>
    <property type="evidence" value="ECO:0007669"/>
    <property type="project" value="UniProtKB-UniRule"/>
</dbReference>
<evidence type="ECO:0000256" key="1">
    <source>
        <dbReference type="ARBA" id="ARBA00004496"/>
    </source>
</evidence>
<evidence type="ECO:0000256" key="4">
    <source>
        <dbReference type="HAMAP-Rule" id="MF_02200"/>
    </source>
</evidence>
<dbReference type="KEGG" id="hso:HS_1509"/>
<dbReference type="GO" id="GO:0005048">
    <property type="term" value="F:signal sequence binding"/>
    <property type="evidence" value="ECO:0007669"/>
    <property type="project" value="UniProtKB-UniRule"/>
</dbReference>
<dbReference type="HOGENOM" id="CLU_1684099_0_0_6"/>
<dbReference type="PANTHER" id="PTHR38603:SF1">
    <property type="entry name" value="CHAPERONE NAPD"/>
    <property type="match status" value="1"/>
</dbReference>
<dbReference type="PANTHER" id="PTHR38603">
    <property type="entry name" value="CHAPERONE NAPD"/>
    <property type="match status" value="1"/>
</dbReference>
<accession>Q0I5G8</accession>
<dbReference type="Gene3D" id="3.30.70.920">
    <property type="match status" value="1"/>
</dbReference>